<dbReference type="Proteomes" id="UP001597549">
    <property type="component" value="Unassembled WGS sequence"/>
</dbReference>
<dbReference type="Pfam" id="PF13102">
    <property type="entry name" value="Phage_int_SAM_5"/>
    <property type="match status" value="1"/>
</dbReference>
<dbReference type="Gene3D" id="1.10.150.130">
    <property type="match status" value="1"/>
</dbReference>
<dbReference type="PANTHER" id="PTHR30349:SF64">
    <property type="entry name" value="PROPHAGE INTEGRASE INTD-RELATED"/>
    <property type="match status" value="1"/>
</dbReference>
<evidence type="ECO:0000256" key="2">
    <source>
        <dbReference type="ARBA" id="ARBA00023125"/>
    </source>
</evidence>
<name>A0ABW5Z5A6_9FLAO</name>
<organism evidence="5 6">
    <name type="scientific">Flavobacterium ardleyense</name>
    <dbReference type="NCBI Taxonomy" id="2038737"/>
    <lineage>
        <taxon>Bacteria</taxon>
        <taxon>Pseudomonadati</taxon>
        <taxon>Bacteroidota</taxon>
        <taxon>Flavobacteriia</taxon>
        <taxon>Flavobacteriales</taxon>
        <taxon>Flavobacteriaceae</taxon>
        <taxon>Flavobacterium</taxon>
    </lineage>
</organism>
<dbReference type="InterPro" id="IPR050090">
    <property type="entry name" value="Tyrosine_recombinase_XerCD"/>
</dbReference>
<dbReference type="InterPro" id="IPR035386">
    <property type="entry name" value="Arm-DNA-bind_5"/>
</dbReference>
<dbReference type="InterPro" id="IPR025269">
    <property type="entry name" value="SAM-like_dom"/>
</dbReference>
<dbReference type="InterPro" id="IPR013762">
    <property type="entry name" value="Integrase-like_cat_sf"/>
</dbReference>
<keyword evidence="2" id="KW-0238">DNA-binding</keyword>
<keyword evidence="3" id="KW-0233">DNA recombination</keyword>
<dbReference type="PROSITE" id="PS51898">
    <property type="entry name" value="TYR_RECOMBINASE"/>
    <property type="match status" value="1"/>
</dbReference>
<dbReference type="InterPro" id="IPR002104">
    <property type="entry name" value="Integrase_catalytic"/>
</dbReference>
<dbReference type="Pfam" id="PF17293">
    <property type="entry name" value="Arm-DNA-bind_5"/>
    <property type="match status" value="1"/>
</dbReference>
<protein>
    <submittedName>
        <fullName evidence="5">Site-specific integrase</fullName>
    </submittedName>
</protein>
<accession>A0ABW5Z5A6</accession>
<evidence type="ECO:0000313" key="6">
    <source>
        <dbReference type="Proteomes" id="UP001597549"/>
    </source>
</evidence>
<evidence type="ECO:0000313" key="5">
    <source>
        <dbReference type="EMBL" id="MFD2907927.1"/>
    </source>
</evidence>
<feature type="domain" description="Tyr recombinase" evidence="4">
    <location>
        <begin position="219"/>
        <end position="397"/>
    </location>
</feature>
<dbReference type="CDD" id="cd01185">
    <property type="entry name" value="INTN1_C_like"/>
    <property type="match status" value="1"/>
</dbReference>
<dbReference type="InterPro" id="IPR010998">
    <property type="entry name" value="Integrase_recombinase_N"/>
</dbReference>
<dbReference type="Pfam" id="PF00589">
    <property type="entry name" value="Phage_integrase"/>
    <property type="match status" value="1"/>
</dbReference>
<dbReference type="RefSeq" id="WP_379804793.1">
    <property type="nucleotide sequence ID" value="NZ_JBHUOL010000010.1"/>
</dbReference>
<evidence type="ECO:0000256" key="3">
    <source>
        <dbReference type="ARBA" id="ARBA00023172"/>
    </source>
</evidence>
<dbReference type="PANTHER" id="PTHR30349">
    <property type="entry name" value="PHAGE INTEGRASE-RELATED"/>
    <property type="match status" value="1"/>
</dbReference>
<proteinExistence type="inferred from homology"/>
<sequence>MSNKISILFHAKSSRALKNGLIPIYLRITICGKRIEILTGKHVDKSKWSPTAGRIKGHSEEARLINSHLDHLKFKVYETERFLILKYNKVEINEFKNTFLGKDNELSTLISIFKQHNDRMESLIPNQYSINTLKKFRTTLKHIQEFLIKKHKSKDFDVEKVNIVFINDFDFFLRTVKNCNNNSTIKYVRNFGKIIQDCYNNELIERNPMIKYKAKITPVEKEILNKEELEIMYNKNLVIKRLELVRDIYLFACFTGLAYIDILKLTTDNISIGIDGTKWIFTHRQKTKVRSNIPLLPIAEAIIEKYKTNLTCVTSNALLPILSNQKMNSYLKEVADICGINKELTFHSSRHTFATTVTLANGVPMESVSKMLGHSSLRTTQQYAKILDRKVSEDMIILKQKLSNQSY</sequence>
<comment type="similarity">
    <text evidence="1">Belongs to the 'phage' integrase family.</text>
</comment>
<reference evidence="6" key="1">
    <citation type="journal article" date="2019" name="Int. J. Syst. Evol. Microbiol.">
        <title>The Global Catalogue of Microorganisms (GCM) 10K type strain sequencing project: providing services to taxonomists for standard genome sequencing and annotation.</title>
        <authorList>
            <consortium name="The Broad Institute Genomics Platform"/>
            <consortium name="The Broad Institute Genome Sequencing Center for Infectious Disease"/>
            <person name="Wu L."/>
            <person name="Ma J."/>
        </authorList>
    </citation>
    <scope>NUCLEOTIDE SEQUENCE [LARGE SCALE GENOMIC DNA]</scope>
    <source>
        <strain evidence="6">KCTC 52644</strain>
    </source>
</reference>
<dbReference type="Gene3D" id="1.10.443.10">
    <property type="entry name" value="Intergrase catalytic core"/>
    <property type="match status" value="1"/>
</dbReference>
<dbReference type="SUPFAM" id="SSF56349">
    <property type="entry name" value="DNA breaking-rejoining enzymes"/>
    <property type="match status" value="1"/>
</dbReference>
<evidence type="ECO:0000256" key="1">
    <source>
        <dbReference type="ARBA" id="ARBA00008857"/>
    </source>
</evidence>
<evidence type="ECO:0000259" key="4">
    <source>
        <dbReference type="PROSITE" id="PS51898"/>
    </source>
</evidence>
<dbReference type="EMBL" id="JBHUOL010000010">
    <property type="protein sequence ID" value="MFD2907927.1"/>
    <property type="molecule type" value="Genomic_DNA"/>
</dbReference>
<dbReference type="InterPro" id="IPR011010">
    <property type="entry name" value="DNA_brk_join_enz"/>
</dbReference>
<comment type="caution">
    <text evidence="5">The sequence shown here is derived from an EMBL/GenBank/DDBJ whole genome shotgun (WGS) entry which is preliminary data.</text>
</comment>
<keyword evidence="6" id="KW-1185">Reference proteome</keyword>
<gene>
    <name evidence="5" type="ORF">ACFSX9_04190</name>
</gene>